<dbReference type="SUPFAM" id="SSF48452">
    <property type="entry name" value="TPR-like"/>
    <property type="match status" value="1"/>
</dbReference>
<feature type="compositionally biased region" description="Low complexity" evidence="1">
    <location>
        <begin position="302"/>
        <end position="318"/>
    </location>
</feature>
<evidence type="ECO:0000313" key="3">
    <source>
        <dbReference type="EMBL" id="TNM72919.1"/>
    </source>
</evidence>
<dbReference type="Proteomes" id="UP000313988">
    <property type="component" value="Unassembled WGS sequence"/>
</dbReference>
<dbReference type="Pfam" id="PF13431">
    <property type="entry name" value="TPR_17"/>
    <property type="match status" value="1"/>
</dbReference>
<comment type="caution">
    <text evidence="3">The sequence shown here is derived from an EMBL/GenBank/DDBJ whole genome shotgun (WGS) entry which is preliminary data.</text>
</comment>
<dbReference type="OrthoDB" id="60871at2"/>
<dbReference type="Gene3D" id="1.25.40.10">
    <property type="entry name" value="Tetratricopeptide repeat domain"/>
    <property type="match status" value="1"/>
</dbReference>
<evidence type="ECO:0000256" key="1">
    <source>
        <dbReference type="SAM" id="MobiDB-lite"/>
    </source>
</evidence>
<gene>
    <name evidence="3" type="ORF">FHR04_00360</name>
</gene>
<dbReference type="InterPro" id="IPR011990">
    <property type="entry name" value="TPR-like_helical_dom_sf"/>
</dbReference>
<name>A0A5C4YCR0_9DEIO</name>
<sequence length="770" mass="82946">MMVSQANTLRMTWLTLGVLCAPLSSSADAASTVRGLMDLHKPPPSDQLPCPIFPRRPVPGNASQATNPQMAQQLALLEKQLAQMPPQSEGYRQLRAALDALKAGLKQEQAAQPAVKVLEYRKLSVVQALANLYGSLADHLSPEAWKEWVENAALSDPDRADRAAVLAVGRGVPLLAVAAYLKVLEKTPKNADALFNLGSLAAVLGAPNEALALLDASQARGGPRNTFYPPAAQLLTARGYALMLVNRDREAEQLLTQAVKLAPRMAEAQRNLAAALGNQGKCGPARAAVARSSSRHTLPQKSASTSPAAQPSSASASPVPLPIPIPAADQKEDTDYNLRDVLDFSRGTVGEWPYFATVFDPYDEAKLDRRAAEYEQMKGKLDPKTDAAHLSQVQRGVANLLTSVRNDRLSGPRIRLLHTGQFQLFRETRFTALYSKLGKDLATYQKNEQDAMTHLKGEFANADAQHDAAYRACDSATDNSYCRDKAEYDQKLKKCSSLVTWNNMWRGSSSFVAHSVRPLVEEIDLFYTTVISYASEPRLLAGLRLHHQMIRKTFISIVPGYFSEHLSTLDRMNEPCLYIARTMPPKPVPDDQMGVYTELVGNGCKPAATATVKVMLVQFGMNCEKVSVELAKTFPGTSVGLFANVERRASAGARQGPPTARDKFIKAIGAGNVRPQQLPEFGQQKSDVSIYTISAGVSSGTAVMGNGATAKDGLYLTVDSTGKVVDFGIKGETSTSVGAEFNLGAVELGAGLEFEGPGSSVSFMPSVPGT</sequence>
<feature type="signal peptide" evidence="2">
    <location>
        <begin position="1"/>
        <end position="29"/>
    </location>
</feature>
<feature type="chain" id="PRO_5023084050" evidence="2">
    <location>
        <begin position="30"/>
        <end position="770"/>
    </location>
</feature>
<protein>
    <submittedName>
        <fullName evidence="3">Tetratricopeptide repeat protein</fullName>
    </submittedName>
</protein>
<proteinExistence type="predicted"/>
<accession>A0A5C4YCR0</accession>
<dbReference type="EMBL" id="VDMO01000001">
    <property type="protein sequence ID" value="TNM72919.1"/>
    <property type="molecule type" value="Genomic_DNA"/>
</dbReference>
<organism evidence="3 4">
    <name type="scientific">Deinococcus radiopugnans ATCC 19172</name>
    <dbReference type="NCBI Taxonomy" id="585398"/>
    <lineage>
        <taxon>Bacteria</taxon>
        <taxon>Thermotogati</taxon>
        <taxon>Deinococcota</taxon>
        <taxon>Deinococci</taxon>
        <taxon>Deinococcales</taxon>
        <taxon>Deinococcaceae</taxon>
        <taxon>Deinococcus</taxon>
    </lineage>
</organism>
<feature type="region of interest" description="Disordered" evidence="1">
    <location>
        <begin position="286"/>
        <end position="332"/>
    </location>
</feature>
<keyword evidence="2" id="KW-0732">Signal</keyword>
<reference evidence="3 4" key="1">
    <citation type="submission" date="2019-06" db="EMBL/GenBank/DDBJ databases">
        <title>Genome sequence of Deinococcus radiopugnans ATCC 19172.</title>
        <authorList>
            <person name="Maclea K.S."/>
            <person name="Maynard C.R."/>
        </authorList>
    </citation>
    <scope>NUCLEOTIDE SEQUENCE [LARGE SCALE GENOMIC DNA]</scope>
    <source>
        <strain evidence="3 4">ATCC 19172</strain>
    </source>
</reference>
<dbReference type="AlphaFoldDB" id="A0A5C4YCR0"/>
<evidence type="ECO:0000256" key="2">
    <source>
        <dbReference type="SAM" id="SignalP"/>
    </source>
</evidence>
<evidence type="ECO:0000313" key="4">
    <source>
        <dbReference type="Proteomes" id="UP000313988"/>
    </source>
</evidence>